<evidence type="ECO:0000256" key="2">
    <source>
        <dbReference type="ARBA" id="ARBA00022448"/>
    </source>
</evidence>
<dbReference type="EMBL" id="MWWQ01000005">
    <property type="protein sequence ID" value="OZG53017.1"/>
    <property type="molecule type" value="Genomic_DNA"/>
</dbReference>
<evidence type="ECO:0000256" key="1">
    <source>
        <dbReference type="ARBA" id="ARBA00005417"/>
    </source>
</evidence>
<sequence>MNQGPQLNHSPQVNQNPQLSDGIAPDAILRVSHVTKFYRGVPAVRDVSFTLRRGRSLAVIGESGSGKTTLTSIAMGLLRPDCGDVEYYGDARDSADTAHSRDTVHSGETADSAGMSIINNHAALLRLRRESGIVHQDPFASLDPRWSALRSIAEPLRARGVPRDEAERQAAQTLQSVGLDPRVYGVRLPVDLSGGQAQRVAIARALVVRPRLLLADEPMSAIDVTARLQILDVLGGLRGKVAMLVVLHDLGVAQRLADDVIVMHHGDVVERGTVDQVLTHPRDSYTRRLIAAATL</sequence>
<organism evidence="7 8">
    <name type="scientific">Pseudoscardovia suis</name>
    <dbReference type="NCBI Taxonomy" id="987063"/>
    <lineage>
        <taxon>Bacteria</taxon>
        <taxon>Bacillati</taxon>
        <taxon>Actinomycetota</taxon>
        <taxon>Actinomycetes</taxon>
        <taxon>Bifidobacteriales</taxon>
        <taxon>Bifidobacteriaceae</taxon>
        <taxon>Pseudoscardovia</taxon>
    </lineage>
</organism>
<evidence type="ECO:0000256" key="3">
    <source>
        <dbReference type="ARBA" id="ARBA00022741"/>
    </source>
</evidence>
<dbReference type="InterPro" id="IPR017871">
    <property type="entry name" value="ABC_transporter-like_CS"/>
</dbReference>
<evidence type="ECO:0000259" key="6">
    <source>
        <dbReference type="PROSITE" id="PS50893"/>
    </source>
</evidence>
<dbReference type="Gene3D" id="3.40.50.300">
    <property type="entry name" value="P-loop containing nucleotide triphosphate hydrolases"/>
    <property type="match status" value="1"/>
</dbReference>
<dbReference type="Proteomes" id="UP000216454">
    <property type="component" value="Unassembled WGS sequence"/>
</dbReference>
<reference evidence="7 8" key="1">
    <citation type="journal article" date="2017" name="BMC Genomics">
        <title>Comparative genomic and phylogenomic analyses of the Bifidobacteriaceae family.</title>
        <authorList>
            <person name="Lugli G.A."/>
            <person name="Milani C."/>
            <person name="Turroni F."/>
            <person name="Duranti S."/>
            <person name="Mancabelli L."/>
            <person name="Mangifesta M."/>
            <person name="Ferrario C."/>
            <person name="Modesto M."/>
            <person name="Mattarelli P."/>
            <person name="Jiri K."/>
            <person name="van Sinderen D."/>
            <person name="Ventura M."/>
        </authorList>
    </citation>
    <scope>NUCLEOTIDE SEQUENCE [LARGE SCALE GENOMIC DNA]</scope>
    <source>
        <strain evidence="7 8">DSM 24744</strain>
    </source>
</reference>
<keyword evidence="2" id="KW-0813">Transport</keyword>
<dbReference type="InterPro" id="IPR003593">
    <property type="entry name" value="AAA+_ATPase"/>
</dbReference>
<accession>A0A261F1N6</accession>
<dbReference type="Pfam" id="PF00005">
    <property type="entry name" value="ABC_tran"/>
    <property type="match status" value="1"/>
</dbReference>
<evidence type="ECO:0000313" key="7">
    <source>
        <dbReference type="EMBL" id="OZG53017.1"/>
    </source>
</evidence>
<keyword evidence="3" id="KW-0547">Nucleotide-binding</keyword>
<dbReference type="SMART" id="SM00382">
    <property type="entry name" value="AAA"/>
    <property type="match status" value="1"/>
</dbReference>
<dbReference type="PROSITE" id="PS50893">
    <property type="entry name" value="ABC_TRANSPORTER_2"/>
    <property type="match status" value="1"/>
</dbReference>
<dbReference type="InterPro" id="IPR003439">
    <property type="entry name" value="ABC_transporter-like_ATP-bd"/>
</dbReference>
<comment type="similarity">
    <text evidence="1">Belongs to the ABC transporter superfamily.</text>
</comment>
<protein>
    <submittedName>
        <fullName evidence="7">Peptide ABC transporter ATPase</fullName>
    </submittedName>
</protein>
<evidence type="ECO:0000313" key="8">
    <source>
        <dbReference type="Proteomes" id="UP000216454"/>
    </source>
</evidence>
<keyword evidence="4" id="KW-0067">ATP-binding</keyword>
<name>A0A261F1N6_9BIFI</name>
<evidence type="ECO:0000256" key="5">
    <source>
        <dbReference type="SAM" id="MobiDB-lite"/>
    </source>
</evidence>
<dbReference type="InterPro" id="IPR027417">
    <property type="entry name" value="P-loop_NTPase"/>
</dbReference>
<feature type="region of interest" description="Disordered" evidence="5">
    <location>
        <begin position="1"/>
        <end position="21"/>
    </location>
</feature>
<dbReference type="InterPro" id="IPR050319">
    <property type="entry name" value="ABC_transp_ATP-bind"/>
</dbReference>
<dbReference type="SUPFAM" id="SSF52540">
    <property type="entry name" value="P-loop containing nucleoside triphosphate hydrolases"/>
    <property type="match status" value="1"/>
</dbReference>
<comment type="caution">
    <text evidence="7">The sequence shown here is derived from an EMBL/GenBank/DDBJ whole genome shotgun (WGS) entry which is preliminary data.</text>
</comment>
<feature type="domain" description="ABC transporter" evidence="6">
    <location>
        <begin position="29"/>
        <end position="290"/>
    </location>
</feature>
<evidence type="ECO:0000256" key="4">
    <source>
        <dbReference type="ARBA" id="ARBA00022840"/>
    </source>
</evidence>
<proteinExistence type="inferred from homology"/>
<dbReference type="GO" id="GO:0005524">
    <property type="term" value="F:ATP binding"/>
    <property type="evidence" value="ECO:0007669"/>
    <property type="project" value="UniProtKB-KW"/>
</dbReference>
<keyword evidence="8" id="KW-1185">Reference proteome</keyword>
<dbReference type="RefSeq" id="WP_244569108.1">
    <property type="nucleotide sequence ID" value="NZ_MWWQ01000005.1"/>
</dbReference>
<dbReference type="GO" id="GO:0055085">
    <property type="term" value="P:transmembrane transport"/>
    <property type="evidence" value="ECO:0007669"/>
    <property type="project" value="UniProtKB-ARBA"/>
</dbReference>
<gene>
    <name evidence="7" type="ORF">PSSU_0635</name>
</gene>
<dbReference type="PANTHER" id="PTHR43776:SF7">
    <property type="entry name" value="D,D-DIPEPTIDE TRANSPORT ATP-BINDING PROTEIN DDPF-RELATED"/>
    <property type="match status" value="1"/>
</dbReference>
<dbReference type="PROSITE" id="PS00211">
    <property type="entry name" value="ABC_TRANSPORTER_1"/>
    <property type="match status" value="1"/>
</dbReference>
<feature type="compositionally biased region" description="Polar residues" evidence="5">
    <location>
        <begin position="1"/>
        <end position="19"/>
    </location>
</feature>
<dbReference type="GO" id="GO:0016887">
    <property type="term" value="F:ATP hydrolysis activity"/>
    <property type="evidence" value="ECO:0007669"/>
    <property type="project" value="InterPro"/>
</dbReference>
<dbReference type="AlphaFoldDB" id="A0A261F1N6"/>
<dbReference type="CDD" id="cd03257">
    <property type="entry name" value="ABC_NikE_OppD_transporters"/>
    <property type="match status" value="1"/>
</dbReference>
<dbReference type="PANTHER" id="PTHR43776">
    <property type="entry name" value="TRANSPORT ATP-BINDING PROTEIN"/>
    <property type="match status" value="1"/>
</dbReference>